<dbReference type="Pfam" id="PF00440">
    <property type="entry name" value="TetR_N"/>
    <property type="match status" value="1"/>
</dbReference>
<dbReference type="Pfam" id="PF16925">
    <property type="entry name" value="TetR_C_13"/>
    <property type="match status" value="1"/>
</dbReference>
<dbReference type="InterPro" id="IPR011075">
    <property type="entry name" value="TetR_C"/>
</dbReference>
<dbReference type="HOGENOM" id="CLU_069356_28_4_6"/>
<organism evidence="6 7">
    <name type="scientific">Coxiella burnetii (strain Dugway 5J108-111)</name>
    <dbReference type="NCBI Taxonomy" id="434922"/>
    <lineage>
        <taxon>Bacteria</taxon>
        <taxon>Pseudomonadati</taxon>
        <taxon>Pseudomonadota</taxon>
        <taxon>Gammaproteobacteria</taxon>
        <taxon>Legionellales</taxon>
        <taxon>Coxiellaceae</taxon>
        <taxon>Coxiella</taxon>
    </lineage>
</organism>
<dbReference type="InterPro" id="IPR009057">
    <property type="entry name" value="Homeodomain-like_sf"/>
</dbReference>
<dbReference type="PROSITE" id="PS50977">
    <property type="entry name" value="HTH_TETR_2"/>
    <property type="match status" value="1"/>
</dbReference>
<sequence length="193" mass="22172">MQKPDVFHQIVKVAETLIQTKGYNAFSYRDIAAQVGIKTASIHYHFPTKADLGKAVVKHHINGLSAELENLINAPKISYRNKLSLFFDRVFEITYLSERKMCLGGMLASDVLTLPDSIQQEVRDFFHQIEEWLKRLLRQGVKQGEFYLIKDVKLEAAMILSTLEGALLLARLYQDEKRLVQVKDVILARLRKV</sequence>
<evidence type="ECO:0000256" key="2">
    <source>
        <dbReference type="ARBA" id="ARBA00023125"/>
    </source>
</evidence>
<dbReference type="InterPro" id="IPR036271">
    <property type="entry name" value="Tet_transcr_reg_TetR-rel_C_sf"/>
</dbReference>
<dbReference type="PRINTS" id="PR00455">
    <property type="entry name" value="HTHTETR"/>
</dbReference>
<reference evidence="6 7" key="1">
    <citation type="journal article" date="2009" name="Infect. Immun.">
        <title>Comparative genomics reveal extensive transposon-mediated genomic plasticity and diversity among potential effector proteins within the genus Coxiella.</title>
        <authorList>
            <person name="Beare P.A."/>
            <person name="Unsworth N."/>
            <person name="Andoh M."/>
            <person name="Voth D.E."/>
            <person name="Omsland A."/>
            <person name="Gilk S.D."/>
            <person name="Williams K.P."/>
            <person name="Sobral B.W."/>
            <person name="Kupko J.J.III."/>
            <person name="Porcella S.F."/>
            <person name="Samuel J.E."/>
            <person name="Heinzen R.A."/>
        </authorList>
    </citation>
    <scope>NUCLEOTIDE SEQUENCE [LARGE SCALE GENOMIC DNA]</scope>
    <source>
        <strain evidence="6 7">Dugway 5J108-111</strain>
    </source>
</reference>
<evidence type="ECO:0000313" key="6">
    <source>
        <dbReference type="EMBL" id="ABS77948.1"/>
    </source>
</evidence>
<dbReference type="InterPro" id="IPR001647">
    <property type="entry name" value="HTH_TetR"/>
</dbReference>
<gene>
    <name evidence="6" type="ordered locus">CBUD_0884</name>
</gene>
<evidence type="ECO:0000259" key="5">
    <source>
        <dbReference type="PROSITE" id="PS50977"/>
    </source>
</evidence>
<dbReference type="Gene3D" id="1.10.357.10">
    <property type="entry name" value="Tetracycline Repressor, domain 2"/>
    <property type="match status" value="1"/>
</dbReference>
<feature type="domain" description="HTH tetR-type" evidence="5">
    <location>
        <begin position="4"/>
        <end position="64"/>
    </location>
</feature>
<proteinExistence type="predicted"/>
<dbReference type="AlphaFoldDB" id="A9KFH3"/>
<evidence type="ECO:0000256" key="1">
    <source>
        <dbReference type="ARBA" id="ARBA00023015"/>
    </source>
</evidence>
<keyword evidence="3" id="KW-0804">Transcription</keyword>
<dbReference type="KEGG" id="cbd:CBUD_0884"/>
<dbReference type="Proteomes" id="UP000008555">
    <property type="component" value="Chromosome"/>
</dbReference>
<feature type="DNA-binding region" description="H-T-H motif" evidence="4">
    <location>
        <begin position="27"/>
        <end position="46"/>
    </location>
</feature>
<dbReference type="RefSeq" id="WP_011996805.1">
    <property type="nucleotide sequence ID" value="NC_009727.1"/>
</dbReference>
<dbReference type="EMBL" id="CP000733">
    <property type="protein sequence ID" value="ABS77948.1"/>
    <property type="molecule type" value="Genomic_DNA"/>
</dbReference>
<accession>A9KFH3</accession>
<keyword evidence="2 4" id="KW-0238">DNA-binding</keyword>
<dbReference type="SUPFAM" id="SSF48498">
    <property type="entry name" value="Tetracyclin repressor-like, C-terminal domain"/>
    <property type="match status" value="1"/>
</dbReference>
<evidence type="ECO:0000256" key="3">
    <source>
        <dbReference type="ARBA" id="ARBA00023163"/>
    </source>
</evidence>
<keyword evidence="1" id="KW-0805">Transcription regulation</keyword>
<dbReference type="GO" id="GO:0003677">
    <property type="term" value="F:DNA binding"/>
    <property type="evidence" value="ECO:0007669"/>
    <property type="project" value="UniProtKB-UniRule"/>
</dbReference>
<dbReference type="SUPFAM" id="SSF46689">
    <property type="entry name" value="Homeodomain-like"/>
    <property type="match status" value="1"/>
</dbReference>
<name>A9KFH3_COXBN</name>
<evidence type="ECO:0000256" key="4">
    <source>
        <dbReference type="PROSITE-ProRule" id="PRU00335"/>
    </source>
</evidence>
<protein>
    <submittedName>
        <fullName evidence="6">Transcriptional regulator, TetR family</fullName>
    </submittedName>
</protein>
<dbReference type="PANTHER" id="PTHR47506:SF1">
    <property type="entry name" value="HTH-TYPE TRANSCRIPTIONAL REGULATOR YJDC"/>
    <property type="match status" value="1"/>
</dbReference>
<dbReference type="PANTHER" id="PTHR47506">
    <property type="entry name" value="TRANSCRIPTIONAL REGULATORY PROTEIN"/>
    <property type="match status" value="1"/>
</dbReference>
<evidence type="ECO:0000313" key="7">
    <source>
        <dbReference type="Proteomes" id="UP000008555"/>
    </source>
</evidence>